<gene>
    <name evidence="1" type="ORF">IRJ41_002753</name>
</gene>
<evidence type="ECO:0000313" key="2">
    <source>
        <dbReference type="Proteomes" id="UP001059041"/>
    </source>
</evidence>
<protein>
    <submittedName>
        <fullName evidence="1">Uncharacterized protein</fullName>
    </submittedName>
</protein>
<reference evidence="1" key="1">
    <citation type="submission" date="2021-02" db="EMBL/GenBank/DDBJ databases">
        <title>Comparative genomics reveals that relaxation of natural selection precedes convergent phenotypic evolution of cavefish.</title>
        <authorList>
            <person name="Peng Z."/>
        </authorList>
    </citation>
    <scope>NUCLEOTIDE SEQUENCE</scope>
    <source>
        <tissue evidence="1">Muscle</tissue>
    </source>
</reference>
<name>A0A9W8C119_TRIRA</name>
<evidence type="ECO:0000313" key="1">
    <source>
        <dbReference type="EMBL" id="KAI7805243.1"/>
    </source>
</evidence>
<sequence length="160" mass="17690">MQNRREEGRSKTERQAGMYLCSFLTYVPPVSCPITQQHGTLRSLCLNATFHHHLGEVLLKASRCAASDSTYEKSPSVCGLLLQSAAGPAGAKEHLAEDALEAVTSRAVSSPLRSEMQLMEVAPVRSGSDVKHYTGRLMHHRDFLESVRNVLKGYLSKEMF</sequence>
<proteinExistence type="predicted"/>
<dbReference type="AlphaFoldDB" id="A0A9W8C119"/>
<accession>A0A9W8C119</accession>
<dbReference type="Proteomes" id="UP001059041">
    <property type="component" value="Linkage Group LG9"/>
</dbReference>
<keyword evidence="2" id="KW-1185">Reference proteome</keyword>
<comment type="caution">
    <text evidence="1">The sequence shown here is derived from an EMBL/GenBank/DDBJ whole genome shotgun (WGS) entry which is preliminary data.</text>
</comment>
<organism evidence="1 2">
    <name type="scientific">Triplophysa rosa</name>
    <name type="common">Cave loach</name>
    <dbReference type="NCBI Taxonomy" id="992332"/>
    <lineage>
        <taxon>Eukaryota</taxon>
        <taxon>Metazoa</taxon>
        <taxon>Chordata</taxon>
        <taxon>Craniata</taxon>
        <taxon>Vertebrata</taxon>
        <taxon>Euteleostomi</taxon>
        <taxon>Actinopterygii</taxon>
        <taxon>Neopterygii</taxon>
        <taxon>Teleostei</taxon>
        <taxon>Ostariophysi</taxon>
        <taxon>Cypriniformes</taxon>
        <taxon>Nemacheilidae</taxon>
        <taxon>Triplophysa</taxon>
    </lineage>
</organism>
<dbReference type="EMBL" id="JAFHDT010000009">
    <property type="protein sequence ID" value="KAI7805243.1"/>
    <property type="molecule type" value="Genomic_DNA"/>
</dbReference>